<evidence type="ECO:0000313" key="2">
    <source>
        <dbReference type="Proteomes" id="UP001458880"/>
    </source>
</evidence>
<proteinExistence type="predicted"/>
<sequence length="105" mass="11982">MEALSWILFRQVGGRFLVRLSPFRGPHFAIHLANQKLAFLARVQVINHDIANQPRGYPTKPKGESDTFHSVAGFSLLRHLHQCIGETYDAFPEESKPFWLSNPPK</sequence>
<keyword evidence="2" id="KW-1185">Reference proteome</keyword>
<name>A0AAW1KF14_POPJA</name>
<reference evidence="1 2" key="1">
    <citation type="journal article" date="2024" name="BMC Genomics">
        <title>De novo assembly and annotation of Popillia japonica's genome with initial clues to its potential as an invasive pest.</title>
        <authorList>
            <person name="Cucini C."/>
            <person name="Boschi S."/>
            <person name="Funari R."/>
            <person name="Cardaioli E."/>
            <person name="Iannotti N."/>
            <person name="Marturano G."/>
            <person name="Paoli F."/>
            <person name="Bruttini M."/>
            <person name="Carapelli A."/>
            <person name="Frati F."/>
            <person name="Nardi F."/>
        </authorList>
    </citation>
    <scope>NUCLEOTIDE SEQUENCE [LARGE SCALE GENOMIC DNA]</scope>
    <source>
        <strain evidence="1">DMR45628</strain>
    </source>
</reference>
<protein>
    <recommendedName>
        <fullName evidence="3">SH2 domain-containing protein</fullName>
    </recommendedName>
</protein>
<gene>
    <name evidence="1" type="ORF">QE152_g24314</name>
</gene>
<dbReference type="Proteomes" id="UP001458880">
    <property type="component" value="Unassembled WGS sequence"/>
</dbReference>
<organism evidence="1 2">
    <name type="scientific">Popillia japonica</name>
    <name type="common">Japanese beetle</name>
    <dbReference type="NCBI Taxonomy" id="7064"/>
    <lineage>
        <taxon>Eukaryota</taxon>
        <taxon>Metazoa</taxon>
        <taxon>Ecdysozoa</taxon>
        <taxon>Arthropoda</taxon>
        <taxon>Hexapoda</taxon>
        <taxon>Insecta</taxon>
        <taxon>Pterygota</taxon>
        <taxon>Neoptera</taxon>
        <taxon>Endopterygota</taxon>
        <taxon>Coleoptera</taxon>
        <taxon>Polyphaga</taxon>
        <taxon>Scarabaeiformia</taxon>
        <taxon>Scarabaeidae</taxon>
        <taxon>Rutelinae</taxon>
        <taxon>Popillia</taxon>
    </lineage>
</organism>
<evidence type="ECO:0008006" key="3">
    <source>
        <dbReference type="Google" id="ProtNLM"/>
    </source>
</evidence>
<comment type="caution">
    <text evidence="1">The sequence shown here is derived from an EMBL/GenBank/DDBJ whole genome shotgun (WGS) entry which is preliminary data.</text>
</comment>
<evidence type="ECO:0000313" key="1">
    <source>
        <dbReference type="EMBL" id="KAK9717144.1"/>
    </source>
</evidence>
<dbReference type="AlphaFoldDB" id="A0AAW1KF14"/>
<accession>A0AAW1KF14</accession>
<dbReference type="EMBL" id="JASPKY010000246">
    <property type="protein sequence ID" value="KAK9717144.1"/>
    <property type="molecule type" value="Genomic_DNA"/>
</dbReference>